<name>A0A8T1NKN0_CARIL</name>
<sequence length="48" mass="5272">MIWQSCDSCPVSTTKYIPSDCPISTPKYIPSMHAPFPGKKCRAISGLQ</sequence>
<evidence type="ECO:0000313" key="1">
    <source>
        <dbReference type="EMBL" id="KAG6630272.1"/>
    </source>
</evidence>
<organism evidence="1 2">
    <name type="scientific">Carya illinoinensis</name>
    <name type="common">Pecan</name>
    <dbReference type="NCBI Taxonomy" id="32201"/>
    <lineage>
        <taxon>Eukaryota</taxon>
        <taxon>Viridiplantae</taxon>
        <taxon>Streptophyta</taxon>
        <taxon>Embryophyta</taxon>
        <taxon>Tracheophyta</taxon>
        <taxon>Spermatophyta</taxon>
        <taxon>Magnoliopsida</taxon>
        <taxon>eudicotyledons</taxon>
        <taxon>Gunneridae</taxon>
        <taxon>Pentapetalae</taxon>
        <taxon>rosids</taxon>
        <taxon>fabids</taxon>
        <taxon>Fagales</taxon>
        <taxon>Juglandaceae</taxon>
        <taxon>Carya</taxon>
    </lineage>
</organism>
<dbReference type="Proteomes" id="UP000811609">
    <property type="component" value="Chromosome 13"/>
</dbReference>
<protein>
    <submittedName>
        <fullName evidence="1">Uncharacterized protein</fullName>
    </submittedName>
</protein>
<reference evidence="1" key="1">
    <citation type="submission" date="2020-12" db="EMBL/GenBank/DDBJ databases">
        <title>WGS assembly of Carya illinoinensis cv. Pawnee.</title>
        <authorList>
            <person name="Platts A."/>
            <person name="Shu S."/>
            <person name="Wright S."/>
            <person name="Barry K."/>
            <person name="Edger P."/>
            <person name="Pires J.C."/>
            <person name="Schmutz J."/>
        </authorList>
    </citation>
    <scope>NUCLEOTIDE SEQUENCE</scope>
    <source>
        <tissue evidence="1">Leaf</tissue>
    </source>
</reference>
<keyword evidence="2" id="KW-1185">Reference proteome</keyword>
<gene>
    <name evidence="1" type="ORF">CIPAW_13G005900</name>
</gene>
<proteinExistence type="predicted"/>
<accession>A0A8T1NKN0</accession>
<dbReference type="EMBL" id="CM031821">
    <property type="protein sequence ID" value="KAG6630272.1"/>
    <property type="molecule type" value="Genomic_DNA"/>
</dbReference>
<dbReference type="AlphaFoldDB" id="A0A8T1NKN0"/>
<comment type="caution">
    <text evidence="1">The sequence shown here is derived from an EMBL/GenBank/DDBJ whole genome shotgun (WGS) entry which is preliminary data.</text>
</comment>
<evidence type="ECO:0000313" key="2">
    <source>
        <dbReference type="Proteomes" id="UP000811609"/>
    </source>
</evidence>